<dbReference type="InterPro" id="IPR036188">
    <property type="entry name" value="FAD/NAD-bd_sf"/>
</dbReference>
<evidence type="ECO:0000256" key="2">
    <source>
        <dbReference type="ARBA" id="ARBA00022630"/>
    </source>
</evidence>
<dbReference type="InterPro" id="IPR023753">
    <property type="entry name" value="FAD/NAD-binding_dom"/>
</dbReference>
<feature type="domain" description="FAD/NAD(P)-binding" evidence="5">
    <location>
        <begin position="5"/>
        <end position="314"/>
    </location>
</feature>
<gene>
    <name evidence="6" type="ORF">PMG11_03795</name>
</gene>
<dbReference type="Pfam" id="PF07992">
    <property type="entry name" value="Pyr_redox_2"/>
    <property type="match status" value="1"/>
</dbReference>
<dbReference type="OrthoDB" id="202203at2759"/>
<organism evidence="6 7">
    <name type="scientific">Penicillium brasilianum</name>
    <dbReference type="NCBI Taxonomy" id="104259"/>
    <lineage>
        <taxon>Eukaryota</taxon>
        <taxon>Fungi</taxon>
        <taxon>Dikarya</taxon>
        <taxon>Ascomycota</taxon>
        <taxon>Pezizomycotina</taxon>
        <taxon>Eurotiomycetes</taxon>
        <taxon>Eurotiomycetidae</taxon>
        <taxon>Eurotiales</taxon>
        <taxon>Aspergillaceae</taxon>
        <taxon>Penicillium</taxon>
    </lineage>
</organism>
<keyword evidence="2" id="KW-0285">Flavoprotein</keyword>
<dbReference type="GO" id="GO:0004174">
    <property type="term" value="F:electron-transferring-flavoprotein dehydrogenase activity"/>
    <property type="evidence" value="ECO:0007669"/>
    <property type="project" value="TreeGrafter"/>
</dbReference>
<dbReference type="PANTHER" id="PTHR43735:SF3">
    <property type="entry name" value="FERROPTOSIS SUPPRESSOR PROTEIN 1"/>
    <property type="match status" value="1"/>
</dbReference>
<dbReference type="PANTHER" id="PTHR43735">
    <property type="entry name" value="APOPTOSIS-INDUCING FACTOR 1"/>
    <property type="match status" value="1"/>
</dbReference>
<name>A0A0F7VAY0_PENBI</name>
<dbReference type="PRINTS" id="PR00368">
    <property type="entry name" value="FADPNR"/>
</dbReference>
<dbReference type="EMBL" id="CDHK01000003">
    <property type="protein sequence ID" value="CEO59108.1"/>
    <property type="molecule type" value="Genomic_DNA"/>
</dbReference>
<dbReference type="Proteomes" id="UP000042958">
    <property type="component" value="Unassembled WGS sequence"/>
</dbReference>
<evidence type="ECO:0000313" key="6">
    <source>
        <dbReference type="EMBL" id="CEO59108.1"/>
    </source>
</evidence>
<dbReference type="GO" id="GO:0050660">
    <property type="term" value="F:flavin adenine dinucleotide binding"/>
    <property type="evidence" value="ECO:0007669"/>
    <property type="project" value="TreeGrafter"/>
</dbReference>
<evidence type="ECO:0000259" key="5">
    <source>
        <dbReference type="Pfam" id="PF07992"/>
    </source>
</evidence>
<keyword evidence="7" id="KW-1185">Reference proteome</keyword>
<comment type="similarity">
    <text evidence="1">Belongs to the FAD-dependent oxidoreductase family.</text>
</comment>
<sequence length="386" mass="40212">MAPVNVVIVGAGVAGLVIAHSLLQGVPDAKIVLVNPSQTFYWNIASPRILAKPNAFKPEQYLLPIKDAFAQYSANSFEFVAGTATAINVAAKTVAVTLNGSGDSKDLSYDHLVIASGSTNPSATGAVTGTSIPFKPSNRDDIKQIVEAAQQQIAHAKEIVIGGAGPVGVELAGELAESLGSKASITLISAADRVLPMIKPSASAVGAKKLQEKNVKVITSTKVTGAEASTDGTKSWTVTLDNGKKLSADVYIPTTGAIPNSSFIPAEFLDGNGWVKVNKELRVQSNGGSALPIYAVGDINTNDLRLSFKATEQAKVAVANIKADILGKGERKSFDQGDSIMMLVPVGETGGTGQLFGMTPFSFMVKFVKGKDYFVSKAPQYLAGKA</sequence>
<keyword evidence="3" id="KW-0274">FAD</keyword>
<dbReference type="GO" id="GO:0005737">
    <property type="term" value="C:cytoplasm"/>
    <property type="evidence" value="ECO:0007669"/>
    <property type="project" value="TreeGrafter"/>
</dbReference>
<evidence type="ECO:0000313" key="7">
    <source>
        <dbReference type="Proteomes" id="UP000042958"/>
    </source>
</evidence>
<evidence type="ECO:0000256" key="4">
    <source>
        <dbReference type="ARBA" id="ARBA00023002"/>
    </source>
</evidence>
<dbReference type="PRINTS" id="PR00411">
    <property type="entry name" value="PNDRDTASEI"/>
</dbReference>
<dbReference type="SUPFAM" id="SSF51905">
    <property type="entry name" value="FAD/NAD(P)-binding domain"/>
    <property type="match status" value="1"/>
</dbReference>
<accession>A0A0F7VAY0</accession>
<dbReference type="STRING" id="104259.A0A0F7VAY0"/>
<dbReference type="Gene3D" id="3.50.50.100">
    <property type="match status" value="1"/>
</dbReference>
<protein>
    <recommendedName>
        <fullName evidence="5">FAD/NAD(P)-binding domain-containing protein</fullName>
    </recommendedName>
</protein>
<proteinExistence type="inferred from homology"/>
<evidence type="ECO:0000256" key="1">
    <source>
        <dbReference type="ARBA" id="ARBA00006442"/>
    </source>
</evidence>
<evidence type="ECO:0000256" key="3">
    <source>
        <dbReference type="ARBA" id="ARBA00022827"/>
    </source>
</evidence>
<reference evidence="7" key="1">
    <citation type="journal article" date="2015" name="Genome Announc.">
        <title>Draft genome sequence of the fungus Penicillium brasilianum MG11.</title>
        <authorList>
            <person name="Horn F."/>
            <person name="Linde J."/>
            <person name="Mattern D.J."/>
            <person name="Walther G."/>
            <person name="Guthke R."/>
            <person name="Brakhage A.A."/>
            <person name="Valiante V."/>
        </authorList>
    </citation>
    <scope>NUCLEOTIDE SEQUENCE [LARGE SCALE GENOMIC DNA]</scope>
    <source>
        <strain evidence="7">MG11</strain>
    </source>
</reference>
<dbReference type="AlphaFoldDB" id="A0A0F7VAY0"/>
<keyword evidence="4" id="KW-0560">Oxidoreductase</keyword>